<name>A0ABP0I719_9DINO</name>
<evidence type="ECO:0000313" key="3">
    <source>
        <dbReference type="Proteomes" id="UP001642484"/>
    </source>
</evidence>
<sequence>MQGFERFGAYLLVLARMCLALLASRLMHHILYASPGPTRALSRRLRCSKHLQPFFCSLFDLLRAAGAMCFLIGATGPGVTKTGEALIGSTSDDPYLFRTFVHAALPSGDCLGHVGTELVYATDRSDLEPPFQVEPGEVGRGVNSAGLAFAIALAVERPKARTGVPEGRHEPVRFCDVSRRMMNECHTVDDALNLLQHIPAITPAFSVMLADAEGHLAQVEVGAYGTAVHERYSKENPGVAIAVNCYQSKELNGFNLPEAELHATQNNNGCRSSRGWDLVQEQMKQGKLLDVSTFRDILSDHEHRDRDPAENPLLKWWGYSICNHGTRKQDAYEADAAPWGTVSAEVLEPAKKLLHYNYGWACGEGAEFQDQLFQSHSWSHFASFRSPSAGEHTGRGGGRPVACTTVKGELLAEASQFLCTAF</sequence>
<reference evidence="2 3" key="1">
    <citation type="submission" date="2024-02" db="EMBL/GenBank/DDBJ databases">
        <authorList>
            <person name="Chen Y."/>
            <person name="Shah S."/>
            <person name="Dougan E. K."/>
            <person name="Thang M."/>
            <person name="Chan C."/>
        </authorList>
    </citation>
    <scope>NUCLEOTIDE SEQUENCE [LARGE SCALE GENOMIC DNA]</scope>
</reference>
<proteinExistence type="predicted"/>
<protein>
    <recommendedName>
        <fullName evidence="1">Peptidase C45 hydrolase domain-containing protein</fullName>
    </recommendedName>
</protein>
<accession>A0ABP0I719</accession>
<dbReference type="InterPro" id="IPR005079">
    <property type="entry name" value="Peptidase_C45_hydrolase"/>
</dbReference>
<feature type="domain" description="Peptidase C45 hydrolase" evidence="1">
    <location>
        <begin position="140"/>
        <end position="300"/>
    </location>
</feature>
<dbReference type="Gene3D" id="3.60.60.10">
    <property type="entry name" value="Penicillin V Acylase, Chain A"/>
    <property type="match status" value="1"/>
</dbReference>
<gene>
    <name evidence="2" type="ORF">CCMP2556_LOCUS5214</name>
</gene>
<comment type="caution">
    <text evidence="2">The sequence shown here is derived from an EMBL/GenBank/DDBJ whole genome shotgun (WGS) entry which is preliminary data.</text>
</comment>
<evidence type="ECO:0000313" key="2">
    <source>
        <dbReference type="EMBL" id="CAK8998367.1"/>
    </source>
</evidence>
<keyword evidence="3" id="KW-1185">Reference proteome</keyword>
<organism evidence="2 3">
    <name type="scientific">Durusdinium trenchii</name>
    <dbReference type="NCBI Taxonomy" id="1381693"/>
    <lineage>
        <taxon>Eukaryota</taxon>
        <taxon>Sar</taxon>
        <taxon>Alveolata</taxon>
        <taxon>Dinophyceae</taxon>
        <taxon>Suessiales</taxon>
        <taxon>Symbiodiniaceae</taxon>
        <taxon>Durusdinium</taxon>
    </lineage>
</organism>
<dbReference type="Pfam" id="PF03417">
    <property type="entry name" value="AAT"/>
    <property type="match status" value="1"/>
</dbReference>
<dbReference type="Proteomes" id="UP001642484">
    <property type="component" value="Unassembled WGS sequence"/>
</dbReference>
<dbReference type="EMBL" id="CAXAMN010002224">
    <property type="protein sequence ID" value="CAK8998367.1"/>
    <property type="molecule type" value="Genomic_DNA"/>
</dbReference>
<evidence type="ECO:0000259" key="1">
    <source>
        <dbReference type="Pfam" id="PF03417"/>
    </source>
</evidence>